<dbReference type="eggNOG" id="COG1011">
    <property type="taxonomic scope" value="Bacteria"/>
</dbReference>
<dbReference type="Pfam" id="PF13419">
    <property type="entry name" value="HAD_2"/>
    <property type="match status" value="1"/>
</dbReference>
<gene>
    <name evidence="1" type="ordered locus">BMS_0860</name>
</gene>
<dbReference type="InterPro" id="IPR041492">
    <property type="entry name" value="HAD_2"/>
</dbReference>
<sequence>MENTTKQYKTFLFDLDDTLLNFRESERLAFKDVIQRLDVKTPLDELFSYYQKVNEGLWRELEYGKVTKDFLKVERFKLLFENFSLKLDPQTASDYYLDALPKNVELMDGAIDLCEWLKSKGRLGLITNGIGIIQRKRLEVSNLLPYFDFIAISDDCGFSKPDIRFFEYSEKLAKGIIKEETLIIGDRYDADIVGAHNYGVDSCWINLKGETKSDSVQTYEIRKLTELKPLLEKLI</sequence>
<protein>
    <submittedName>
        <fullName evidence="1">Hydrolase</fullName>
    </submittedName>
</protein>
<evidence type="ECO:0000313" key="2">
    <source>
        <dbReference type="Proteomes" id="UP000008963"/>
    </source>
</evidence>
<keyword evidence="2" id="KW-1185">Reference proteome</keyword>
<dbReference type="NCBIfam" id="TIGR02254">
    <property type="entry name" value="YjjG_YfnB"/>
    <property type="match status" value="1"/>
</dbReference>
<keyword evidence="1" id="KW-0378">Hydrolase</keyword>
<dbReference type="InterPro" id="IPR011951">
    <property type="entry name" value="HAD-SF_hydro_IA_YjjG/PynA"/>
</dbReference>
<dbReference type="InterPro" id="IPR036412">
    <property type="entry name" value="HAD-like_sf"/>
</dbReference>
<accession>E1WX52</accession>
<dbReference type="SFLD" id="SFLDS00003">
    <property type="entry name" value="Haloacid_Dehalogenase"/>
    <property type="match status" value="1"/>
</dbReference>
<dbReference type="InterPro" id="IPR023198">
    <property type="entry name" value="PGP-like_dom2"/>
</dbReference>
<dbReference type="Gene3D" id="1.10.150.240">
    <property type="entry name" value="Putative phosphatase, domain 2"/>
    <property type="match status" value="1"/>
</dbReference>
<dbReference type="InterPro" id="IPR052550">
    <property type="entry name" value="Pyrimidine_5'-ntase_YjjG"/>
</dbReference>
<dbReference type="EMBL" id="FQ312005">
    <property type="protein sequence ID" value="CBW25753.1"/>
    <property type="molecule type" value="Genomic_DNA"/>
</dbReference>
<evidence type="ECO:0000313" key="1">
    <source>
        <dbReference type="EMBL" id="CBW25753.1"/>
    </source>
</evidence>
<dbReference type="InterPro" id="IPR006439">
    <property type="entry name" value="HAD-SF_hydro_IA"/>
</dbReference>
<reference evidence="2" key="1">
    <citation type="journal article" date="2013" name="ISME J.">
        <title>A small predatory core genome in the divergent marine Bacteriovorax marinus SJ and the terrestrial Bdellovibrio bacteriovorus.</title>
        <authorList>
            <person name="Crossman L.C."/>
            <person name="Chen H."/>
            <person name="Cerdeno-Tarraga A.M."/>
            <person name="Brooks K."/>
            <person name="Quail M.A."/>
            <person name="Pineiro S.A."/>
            <person name="Hobley L."/>
            <person name="Sockett R.E."/>
            <person name="Bentley S.D."/>
            <person name="Parkhill J."/>
            <person name="Williams H.N."/>
            <person name="Stine O.C."/>
        </authorList>
    </citation>
    <scope>NUCLEOTIDE SEQUENCE [LARGE SCALE GENOMIC DNA]</scope>
    <source>
        <strain evidence="2">ATCC BAA-682 / DSM 15412 / SJ</strain>
    </source>
</reference>
<dbReference type="Proteomes" id="UP000008963">
    <property type="component" value="Chromosome"/>
</dbReference>
<dbReference type="SUPFAM" id="SSF56784">
    <property type="entry name" value="HAD-like"/>
    <property type="match status" value="1"/>
</dbReference>
<dbReference type="STRING" id="862908.BMS_0860"/>
<dbReference type="SFLD" id="SFLDG01129">
    <property type="entry name" value="C1.5:_HAD__Beta-PGM__Phosphata"/>
    <property type="match status" value="1"/>
</dbReference>
<dbReference type="KEGG" id="bmx:BMS_0860"/>
<dbReference type="Gene3D" id="3.40.50.1000">
    <property type="entry name" value="HAD superfamily/HAD-like"/>
    <property type="match status" value="1"/>
</dbReference>
<dbReference type="NCBIfam" id="TIGR01549">
    <property type="entry name" value="HAD-SF-IA-v1"/>
    <property type="match status" value="1"/>
</dbReference>
<dbReference type="OrthoDB" id="5297542at2"/>
<dbReference type="HOGENOM" id="CLU_045011_8_1_7"/>
<organism evidence="1 2">
    <name type="scientific">Halobacteriovorax marinus (strain ATCC BAA-682 / DSM 15412 / SJ)</name>
    <name type="common">Bacteriovorax marinus</name>
    <dbReference type="NCBI Taxonomy" id="862908"/>
    <lineage>
        <taxon>Bacteria</taxon>
        <taxon>Pseudomonadati</taxon>
        <taxon>Bdellovibrionota</taxon>
        <taxon>Bacteriovoracia</taxon>
        <taxon>Bacteriovoracales</taxon>
        <taxon>Halobacteriovoraceae</taxon>
        <taxon>Halobacteriovorax</taxon>
    </lineage>
</organism>
<dbReference type="PANTHER" id="PTHR47478">
    <property type="match status" value="1"/>
</dbReference>
<dbReference type="PATRIC" id="fig|862908.3.peg.820"/>
<proteinExistence type="predicted"/>
<dbReference type="PRINTS" id="PR00413">
    <property type="entry name" value="HADHALOGNASE"/>
</dbReference>
<dbReference type="AlphaFoldDB" id="E1WX52"/>
<name>E1WX52_HALMS</name>
<dbReference type="GO" id="GO:0008253">
    <property type="term" value="F:5'-nucleotidase activity"/>
    <property type="evidence" value="ECO:0007669"/>
    <property type="project" value="InterPro"/>
</dbReference>
<dbReference type="RefSeq" id="WP_014243538.1">
    <property type="nucleotide sequence ID" value="NC_016620.1"/>
</dbReference>
<dbReference type="InterPro" id="IPR023214">
    <property type="entry name" value="HAD_sf"/>
</dbReference>
<dbReference type="PANTHER" id="PTHR47478:SF1">
    <property type="entry name" value="PYRIMIDINE 5'-NUCLEOTIDASE YJJG"/>
    <property type="match status" value="1"/>
</dbReference>